<evidence type="ECO:0000313" key="2">
    <source>
        <dbReference type="EMBL" id="QCI26435.1"/>
    </source>
</evidence>
<dbReference type="AlphaFoldDB" id="A0A4D6YN27"/>
<organism evidence="2 3">
    <name type="scientific">Buchnera aphidicola</name>
    <name type="common">Stegophylla sp.</name>
    <dbReference type="NCBI Taxonomy" id="2315800"/>
    <lineage>
        <taxon>Bacteria</taxon>
        <taxon>Pseudomonadati</taxon>
        <taxon>Pseudomonadota</taxon>
        <taxon>Gammaproteobacteria</taxon>
        <taxon>Enterobacterales</taxon>
        <taxon>Erwiniaceae</taxon>
        <taxon>Buchnera</taxon>
    </lineage>
</organism>
<protein>
    <submittedName>
        <fullName evidence="2">Sulfurtransferase TusA</fullName>
    </submittedName>
</protein>
<dbReference type="OrthoDB" id="9797352at2"/>
<dbReference type="NCBIfam" id="NF001423">
    <property type="entry name" value="PRK00299.1"/>
    <property type="match status" value="1"/>
</dbReference>
<dbReference type="Pfam" id="PF01206">
    <property type="entry name" value="TusA"/>
    <property type="match status" value="1"/>
</dbReference>
<evidence type="ECO:0000313" key="3">
    <source>
        <dbReference type="Proteomes" id="UP000298636"/>
    </source>
</evidence>
<gene>
    <name evidence="2" type="primary">tusA</name>
    <name evidence="2" type="ORF">D9V79_01355</name>
</gene>
<feature type="domain" description="UPF0033" evidence="1">
    <location>
        <begin position="4"/>
        <end position="73"/>
    </location>
</feature>
<dbReference type="InterPro" id="IPR036868">
    <property type="entry name" value="TusA-like_sf"/>
</dbReference>
<dbReference type="Proteomes" id="UP000298636">
    <property type="component" value="Chromosome"/>
</dbReference>
<evidence type="ECO:0000259" key="1">
    <source>
        <dbReference type="Pfam" id="PF01206"/>
    </source>
</evidence>
<sequence>MLLKILNLTHLRCPDTIIVIRKNIRNIQYGEKILILSNDISTTWDIPLLCNCMNYTLLKKNTHQKPYQFLIKK</sequence>
<dbReference type="InterPro" id="IPR001455">
    <property type="entry name" value="TusA-like"/>
</dbReference>
<reference evidence="2 3" key="1">
    <citation type="submission" date="2018-10" db="EMBL/GenBank/DDBJ databases">
        <title>Comparative functional genomics of the obligate endosymbiont Buchnera aphidicola.</title>
        <authorList>
            <person name="Chong R.A."/>
        </authorList>
    </citation>
    <scope>NUCLEOTIDE SEQUENCE [LARGE SCALE GENOMIC DNA]</scope>
    <source>
        <strain evidence="2 3">Ssp</strain>
    </source>
</reference>
<dbReference type="EMBL" id="CP032998">
    <property type="protein sequence ID" value="QCI26435.1"/>
    <property type="molecule type" value="Genomic_DNA"/>
</dbReference>
<keyword evidence="3" id="KW-1185">Reference proteome</keyword>
<dbReference type="Gene3D" id="3.30.110.40">
    <property type="entry name" value="TusA-like domain"/>
    <property type="match status" value="1"/>
</dbReference>
<proteinExistence type="predicted"/>
<dbReference type="RefSeq" id="WP_158351939.1">
    <property type="nucleotide sequence ID" value="NZ_CP032998.1"/>
</dbReference>
<dbReference type="GO" id="GO:0016740">
    <property type="term" value="F:transferase activity"/>
    <property type="evidence" value="ECO:0007669"/>
    <property type="project" value="UniProtKB-KW"/>
</dbReference>
<name>A0A4D6YN27_9GAMM</name>
<dbReference type="SUPFAM" id="SSF64307">
    <property type="entry name" value="SirA-like"/>
    <property type="match status" value="1"/>
</dbReference>
<keyword evidence="2" id="KW-0808">Transferase</keyword>
<accession>A0A4D6YN27</accession>